<sequence>MSSLLVPVASSLEYWNDPARMFGALVQSIGQLLSVLPSAFGSSAR</sequence>
<dbReference type="Proteomes" id="UP000501705">
    <property type="component" value="Chromosome"/>
</dbReference>
<gene>
    <name evidence="1" type="ORF">F5X71_07400</name>
</gene>
<dbReference type="EMBL" id="CP046171">
    <property type="protein sequence ID" value="QIS02165.1"/>
    <property type="molecule type" value="Genomic_DNA"/>
</dbReference>
<reference evidence="1 2" key="1">
    <citation type="journal article" date="2019" name="ACS Chem. Biol.">
        <title>Identification and Mobilization of a Cryptic Antibiotic Biosynthesis Gene Locus from a Human-Pathogenic Nocardia Isolate.</title>
        <authorList>
            <person name="Herisse M."/>
            <person name="Ishida K."/>
            <person name="Porter J.L."/>
            <person name="Howden B."/>
            <person name="Hertweck C."/>
            <person name="Stinear T.P."/>
            <person name="Pidot S.J."/>
        </authorList>
    </citation>
    <scope>NUCLEOTIDE SEQUENCE [LARGE SCALE GENOMIC DNA]</scope>
    <source>
        <strain evidence="1 2">AUSMDU00024985</strain>
    </source>
</reference>
<dbReference type="AlphaFoldDB" id="A0A6G9XMM5"/>
<accession>A0A6G9XMM5</accession>
<organism evidence="1 2">
    <name type="scientific">Nocardia brasiliensis</name>
    <dbReference type="NCBI Taxonomy" id="37326"/>
    <lineage>
        <taxon>Bacteria</taxon>
        <taxon>Bacillati</taxon>
        <taxon>Actinomycetota</taxon>
        <taxon>Actinomycetes</taxon>
        <taxon>Mycobacteriales</taxon>
        <taxon>Nocardiaceae</taxon>
        <taxon>Nocardia</taxon>
    </lineage>
</organism>
<name>A0A6G9XMM5_NOCBR</name>
<evidence type="ECO:0000313" key="1">
    <source>
        <dbReference type="EMBL" id="QIS02165.1"/>
    </source>
</evidence>
<proteinExistence type="predicted"/>
<evidence type="ECO:0000313" key="2">
    <source>
        <dbReference type="Proteomes" id="UP000501705"/>
    </source>
</evidence>
<dbReference type="RefSeq" id="WP_167461268.1">
    <property type="nucleotide sequence ID" value="NZ_CP046171.1"/>
</dbReference>
<protein>
    <submittedName>
        <fullName evidence="1">Uncharacterized protein</fullName>
    </submittedName>
</protein>